<feature type="domain" description="Cytochrome b5 heme-binding" evidence="10">
    <location>
        <begin position="575"/>
        <end position="651"/>
    </location>
</feature>
<evidence type="ECO:0000256" key="4">
    <source>
        <dbReference type="ARBA" id="ARBA00022827"/>
    </source>
</evidence>
<dbReference type="EMBL" id="JAANYQ010000003">
    <property type="protein sequence ID" value="KAF4124888.1"/>
    <property type="molecule type" value="Genomic_DNA"/>
</dbReference>
<evidence type="ECO:0000256" key="7">
    <source>
        <dbReference type="ARBA" id="ARBA00067004"/>
    </source>
</evidence>
<comment type="caution">
    <text evidence="11">The sequence shown here is derived from an EMBL/GenBank/DDBJ whole genome shotgun (WGS) entry which is preliminary data.</text>
</comment>
<dbReference type="Proteomes" id="UP000749293">
    <property type="component" value="Unassembled WGS sequence"/>
</dbReference>
<dbReference type="InterPro" id="IPR010960">
    <property type="entry name" value="Flavocytochrome_c"/>
</dbReference>
<feature type="compositionally biased region" description="Gly residues" evidence="9">
    <location>
        <begin position="511"/>
        <end position="535"/>
    </location>
</feature>
<name>A0A9P4Z086_9HYPO</name>
<dbReference type="FunFam" id="3.90.700.10:FF:000007">
    <property type="entry name" value="NADH-dependent fumarate reductase"/>
    <property type="match status" value="1"/>
</dbReference>
<dbReference type="AlphaFoldDB" id="A0A9P4Z086"/>
<comment type="catalytic activity">
    <reaction evidence="6">
        <text>succinate + NAD(+) = fumarate + NADH + H(+)</text>
        <dbReference type="Rhea" id="RHEA:18281"/>
        <dbReference type="ChEBI" id="CHEBI:15378"/>
        <dbReference type="ChEBI" id="CHEBI:29806"/>
        <dbReference type="ChEBI" id="CHEBI:30031"/>
        <dbReference type="ChEBI" id="CHEBI:57540"/>
        <dbReference type="ChEBI" id="CHEBI:57945"/>
        <dbReference type="EC" id="1.3.1.6"/>
    </reaction>
</comment>
<dbReference type="Pfam" id="PF00173">
    <property type="entry name" value="Cyt-b5"/>
    <property type="match status" value="1"/>
</dbReference>
<evidence type="ECO:0000256" key="3">
    <source>
        <dbReference type="ARBA" id="ARBA00022630"/>
    </source>
</evidence>
<dbReference type="SUPFAM" id="SSF55856">
    <property type="entry name" value="Cytochrome b5-like heme/steroid binding domain"/>
    <property type="match status" value="1"/>
</dbReference>
<comment type="similarity">
    <text evidence="2">Belongs to the FAD-dependent oxidoreductase 2 family. FRD/SDH subfamily.</text>
</comment>
<evidence type="ECO:0000313" key="11">
    <source>
        <dbReference type="EMBL" id="KAF4124888.1"/>
    </source>
</evidence>
<dbReference type="Gene3D" id="3.90.700.10">
    <property type="entry name" value="Succinate dehydrogenase/fumarate reductase flavoprotein, catalytic domain"/>
    <property type="match status" value="1"/>
</dbReference>
<evidence type="ECO:0000313" key="12">
    <source>
        <dbReference type="Proteomes" id="UP000749293"/>
    </source>
</evidence>
<dbReference type="InterPro" id="IPR036400">
    <property type="entry name" value="Cyt_B5-like_heme/steroid_sf"/>
</dbReference>
<feature type="region of interest" description="Disordered" evidence="9">
    <location>
        <begin position="495"/>
        <end position="552"/>
    </location>
</feature>
<evidence type="ECO:0000256" key="2">
    <source>
        <dbReference type="ARBA" id="ARBA00008040"/>
    </source>
</evidence>
<dbReference type="InterPro" id="IPR001199">
    <property type="entry name" value="Cyt_B5-like_heme/steroid-bd"/>
</dbReference>
<dbReference type="InterPro" id="IPR027477">
    <property type="entry name" value="Succ_DH/fumarate_Rdtase_cat_sf"/>
</dbReference>
<accession>A0A9P4Z086</accession>
<dbReference type="Gene3D" id="3.10.120.10">
    <property type="entry name" value="Cytochrome b5-like heme/steroid binding domain"/>
    <property type="match status" value="1"/>
</dbReference>
<dbReference type="GeneID" id="55969955"/>
<dbReference type="InterPro" id="IPR050315">
    <property type="entry name" value="FAD-oxidoreductase_2"/>
</dbReference>
<evidence type="ECO:0000259" key="10">
    <source>
        <dbReference type="PROSITE" id="PS50255"/>
    </source>
</evidence>
<dbReference type="Gene3D" id="3.50.50.60">
    <property type="entry name" value="FAD/NAD(P)-binding domain"/>
    <property type="match status" value="1"/>
</dbReference>
<dbReference type="PROSITE" id="PS50255">
    <property type="entry name" value="CYTOCHROME_B5_2"/>
    <property type="match status" value="1"/>
</dbReference>
<proteinExistence type="inferred from homology"/>
<evidence type="ECO:0000256" key="1">
    <source>
        <dbReference type="ARBA" id="ARBA00001974"/>
    </source>
</evidence>
<dbReference type="Pfam" id="PF00890">
    <property type="entry name" value="FAD_binding_2"/>
    <property type="match status" value="1"/>
</dbReference>
<dbReference type="InterPro" id="IPR036188">
    <property type="entry name" value="FAD/NAD-bd_sf"/>
</dbReference>
<evidence type="ECO:0000256" key="8">
    <source>
        <dbReference type="ARBA" id="ARBA00077246"/>
    </source>
</evidence>
<dbReference type="GO" id="GO:0016156">
    <property type="term" value="F:fumarate reductase (NADH) activity"/>
    <property type="evidence" value="ECO:0007669"/>
    <property type="project" value="UniProtKB-EC"/>
</dbReference>
<keyword evidence="3" id="KW-0285">Flavoprotein</keyword>
<organism evidence="11 12">
    <name type="scientific">Geosmithia morbida</name>
    <dbReference type="NCBI Taxonomy" id="1094350"/>
    <lineage>
        <taxon>Eukaryota</taxon>
        <taxon>Fungi</taxon>
        <taxon>Dikarya</taxon>
        <taxon>Ascomycota</taxon>
        <taxon>Pezizomycotina</taxon>
        <taxon>Sordariomycetes</taxon>
        <taxon>Hypocreomycetidae</taxon>
        <taxon>Hypocreales</taxon>
        <taxon>Bionectriaceae</taxon>
        <taxon>Geosmithia</taxon>
    </lineage>
</organism>
<dbReference type="GO" id="GO:0010181">
    <property type="term" value="F:FMN binding"/>
    <property type="evidence" value="ECO:0007669"/>
    <property type="project" value="InterPro"/>
</dbReference>
<comment type="cofactor">
    <cofactor evidence="1">
        <name>FAD</name>
        <dbReference type="ChEBI" id="CHEBI:57692"/>
    </cofactor>
</comment>
<protein>
    <recommendedName>
        <fullName evidence="7">fumarate reductase (NADH)</fullName>
        <ecNumber evidence="7">1.3.1.6</ecNumber>
    </recommendedName>
    <alternativeName>
        <fullName evidence="8">NADH-dependent fumarate reductase</fullName>
    </alternativeName>
</protein>
<sequence length="659" mass="69958">MAPSVIVVGGGLSGLSAAHTIYLAGGNVTVLDKQGFFGGNSTKATSGINGALTRTQVDNGVKDSVKQFYDDTLKSARDKARPDLIKVLTYKSAAAVEWLQDVFDLDLTLVSRLGGHSQPRTHRGHDAKFPGMAITYALMQRLEELAETEPERVTILKKARVTSLNKDGNKITGVTFEQGGETRSVDGPVVLATGGYAADFGEGSLLKKHRPDTFGLSSTNGTHATGDGQKMVMAIGGNGIDMDKVQVHPTGLVDPKDPGSKWKFLAAEALRGEGGLLLNADGDRFCDELGHRDYVSGMMWKEKEKNKFPIRLILNSKASKVLDFHTRHYSGRGLMKKMTGEELAKEIGCTPEHLQETFSTYNDIADGKKKDPWNKKFFHNGPINIDDDFHVSVMEPVLHFTMGGIEINDKAQVLNRDLKPFDGLFACGELAGGVHGANRLGGSSLLGCVVYGRVAGDTASSYLFQQALNGQAAGLPGGAAAQRLGQISLHLDPSTPGKISIEWNNKASGSRGSGEGGEGGEGPSGAGAAGAGGGASISVPSDGSGSSAQGAAAAATEAAPAAKAKPNPKEFTVPEKEYTLEEVAEHNKKEDLWVVVKGVVMDLSDWLDEHPGGPQAIMNFMGRDATEEFEMLHDDEVIPKYAPGQVIGRIKGQEVSLEF</sequence>
<dbReference type="NCBIfam" id="TIGR01813">
    <property type="entry name" value="flavo_cyto_c"/>
    <property type="match status" value="1"/>
</dbReference>
<dbReference type="RefSeq" id="XP_035323540.1">
    <property type="nucleotide sequence ID" value="XM_035465703.1"/>
</dbReference>
<reference evidence="11" key="1">
    <citation type="submission" date="2020-03" db="EMBL/GenBank/DDBJ databases">
        <title>Site-based positive gene gene selection in Geosmithia morbida across the United States reveals a broad range of putative effectors and factors for local host and environmental adapation.</title>
        <authorList>
            <person name="Onufrak A."/>
            <person name="Murdoch R.W."/>
            <person name="Gazis R."/>
            <person name="Huff M."/>
            <person name="Staton M."/>
            <person name="Klingeman W."/>
            <person name="Hadziabdic D."/>
        </authorList>
    </citation>
    <scope>NUCLEOTIDE SEQUENCE</scope>
    <source>
        <strain evidence="11">1262</strain>
    </source>
</reference>
<dbReference type="SUPFAM" id="SSF56425">
    <property type="entry name" value="Succinate dehydrogenase/fumarate reductase flavoprotein, catalytic domain"/>
    <property type="match status" value="1"/>
</dbReference>
<dbReference type="PANTHER" id="PTHR43400">
    <property type="entry name" value="FUMARATE REDUCTASE"/>
    <property type="match status" value="1"/>
</dbReference>
<dbReference type="SUPFAM" id="SSF51905">
    <property type="entry name" value="FAD/NAD(P)-binding domain"/>
    <property type="match status" value="1"/>
</dbReference>
<evidence type="ECO:0000256" key="9">
    <source>
        <dbReference type="SAM" id="MobiDB-lite"/>
    </source>
</evidence>
<keyword evidence="12" id="KW-1185">Reference proteome</keyword>
<dbReference type="EC" id="1.3.1.6" evidence="7"/>
<evidence type="ECO:0000256" key="5">
    <source>
        <dbReference type="ARBA" id="ARBA00023002"/>
    </source>
</evidence>
<dbReference type="SMART" id="SM01117">
    <property type="entry name" value="Cyt-b5"/>
    <property type="match status" value="1"/>
</dbReference>
<dbReference type="PANTHER" id="PTHR43400:SF1">
    <property type="entry name" value="FUMARATE REDUCTASE"/>
    <property type="match status" value="1"/>
</dbReference>
<keyword evidence="4" id="KW-0274">FAD</keyword>
<dbReference type="OrthoDB" id="10252157at2759"/>
<keyword evidence="5" id="KW-0560">Oxidoreductase</keyword>
<gene>
    <name evidence="11" type="ORF">GMORB2_3727</name>
</gene>
<evidence type="ECO:0000256" key="6">
    <source>
        <dbReference type="ARBA" id="ARBA00050832"/>
    </source>
</evidence>
<feature type="compositionally biased region" description="Low complexity" evidence="9">
    <location>
        <begin position="536"/>
        <end position="552"/>
    </location>
</feature>
<dbReference type="InterPro" id="IPR003953">
    <property type="entry name" value="FAD-dep_OxRdtase_2_FAD-bd"/>
</dbReference>